<keyword evidence="2" id="KW-1185">Reference proteome</keyword>
<proteinExistence type="predicted"/>
<name>A0A428N844_9BACI</name>
<evidence type="ECO:0000313" key="2">
    <source>
        <dbReference type="Proteomes" id="UP000275076"/>
    </source>
</evidence>
<dbReference type="OrthoDB" id="2691835at2"/>
<dbReference type="InterPro" id="IPR025622">
    <property type="entry name" value="YqzE"/>
</dbReference>
<protein>
    <submittedName>
        <fullName evidence="1">YqzE family protein</fullName>
    </submittedName>
</protein>
<evidence type="ECO:0000313" key="1">
    <source>
        <dbReference type="EMBL" id="RSL34537.1"/>
    </source>
</evidence>
<dbReference type="Proteomes" id="UP000275076">
    <property type="component" value="Unassembled WGS sequence"/>
</dbReference>
<comment type="caution">
    <text evidence="1">The sequence shown here is derived from an EMBL/GenBank/DDBJ whole genome shotgun (WGS) entry which is preliminary data.</text>
</comment>
<accession>A0A428N844</accession>
<dbReference type="Pfam" id="PF14038">
    <property type="entry name" value="YqzE"/>
    <property type="match status" value="1"/>
</dbReference>
<dbReference type="EMBL" id="RBVX01000003">
    <property type="protein sequence ID" value="RSL34537.1"/>
    <property type="molecule type" value="Genomic_DNA"/>
</dbReference>
<sequence length="72" mass="8593">MKKGGSAVKPNPFVKYVTKEIVEALDERMQYRAKTKKSLSFRKIHLNQFGFRWFGMLPSSLKIAWEKRKKFR</sequence>
<reference evidence="1 2" key="1">
    <citation type="submission" date="2018-10" db="EMBL/GenBank/DDBJ databases">
        <title>Draft genome sequence of Bacillus salarius IM0101, isolated from a hypersaline soil in Inner Mongolia, China.</title>
        <authorList>
            <person name="Yamprayoonswat W."/>
            <person name="Boonvisut S."/>
            <person name="Jumpathong W."/>
            <person name="Sittihan S."/>
            <person name="Ruangsuj P."/>
            <person name="Wanthongcharoen S."/>
            <person name="Thongpramul N."/>
            <person name="Pimmason S."/>
            <person name="Yu B."/>
            <person name="Yasawong M."/>
        </authorList>
    </citation>
    <scope>NUCLEOTIDE SEQUENCE [LARGE SCALE GENOMIC DNA]</scope>
    <source>
        <strain evidence="1 2">IM0101</strain>
    </source>
</reference>
<gene>
    <name evidence="1" type="ORF">D7Z54_05175</name>
</gene>
<dbReference type="AlphaFoldDB" id="A0A428N844"/>
<organism evidence="1 2">
    <name type="scientific">Salibacterium salarium</name>
    <dbReference type="NCBI Taxonomy" id="284579"/>
    <lineage>
        <taxon>Bacteria</taxon>
        <taxon>Bacillati</taxon>
        <taxon>Bacillota</taxon>
        <taxon>Bacilli</taxon>
        <taxon>Bacillales</taxon>
        <taxon>Bacillaceae</taxon>
    </lineage>
</organism>